<sequence length="562" mass="58470">MKLNKLSLVLLFAICLTIVPLTANAAESVTITGTTTHHPGDSITISGESEFSQVIIKVLRPSNSNVLFFDVAKVTAGKYSSTFTLGSSEPAGIYTVVAGQSSTVATTTFTVTANEKVDPGGSFGGGGPITGTVTPPAVTRSGAIFVDTSKNVTKEVKAADGTVTTTVSQDAGTLAAAFKQLADQTGSDKATVVVIKIDNKAGPVKVDLPASTLKDASIRTPNALLSIETNSGSYSFPLSIFDFDSISKKMGVSINDLIVHFEISPVSSDINALIQASAEKEGGKQLGSAVSFTITVGSNGNNVELNDFGATYVARTILLPQAVDLKHSTGVLYDPLTGKLSFVPSVFGAPNANGTVEARLMRNGNSIYSAVTMNKSFDDISKHWARADIELLANKLIVKGVSDTKFAPESSVTRAEFATMLVHALGLTSDAASATFKDIKSSDWFAGSVGAAVKANLVTGFSDNSFKPNANITREQMAVMVSKAISAAGKTAPASAASNDALAKFNDKASISSWAQAAVSQSVEAKIITGATEKTFVPSANASRAQAVTMMKRLLQYVNFIN</sequence>
<reference evidence="3 4" key="1">
    <citation type="submission" date="2019-01" db="EMBL/GenBank/DDBJ databases">
        <title>Complete genome sequence of Cohnella hallensis HS21 isolated from Korean fir (Abies koreana) rhizospheric soil.</title>
        <authorList>
            <person name="Jiang L."/>
            <person name="Kang S.W."/>
            <person name="Kim S."/>
            <person name="Jung J."/>
            <person name="Kim C.Y."/>
            <person name="Kim D.H."/>
            <person name="Kim S.W."/>
            <person name="Lee J."/>
        </authorList>
    </citation>
    <scope>NUCLEOTIDE SEQUENCE [LARGE SCALE GENOMIC DNA]</scope>
    <source>
        <strain evidence="3 4">HS21</strain>
    </source>
</reference>
<dbReference type="EMBL" id="AP019400">
    <property type="protein sequence ID" value="BBI35088.1"/>
    <property type="molecule type" value="Genomic_DNA"/>
</dbReference>
<evidence type="ECO:0000259" key="2">
    <source>
        <dbReference type="PROSITE" id="PS51272"/>
    </source>
</evidence>
<dbReference type="OrthoDB" id="1723494at2"/>
<dbReference type="AlphaFoldDB" id="A0A3T1DAT6"/>
<dbReference type="PROSITE" id="PS51272">
    <property type="entry name" value="SLH"/>
    <property type="match status" value="3"/>
</dbReference>
<accession>A0A3T1DAT6</accession>
<keyword evidence="1" id="KW-0732">Signal</keyword>
<evidence type="ECO:0000256" key="1">
    <source>
        <dbReference type="SAM" id="SignalP"/>
    </source>
</evidence>
<dbReference type="RefSeq" id="WP_130613466.1">
    <property type="nucleotide sequence ID" value="NZ_AP019400.1"/>
</dbReference>
<feature type="domain" description="SLH" evidence="2">
    <location>
        <begin position="372"/>
        <end position="431"/>
    </location>
</feature>
<evidence type="ECO:0000313" key="3">
    <source>
        <dbReference type="EMBL" id="BBI35088.1"/>
    </source>
</evidence>
<gene>
    <name evidence="3" type="ORF">KCTCHS21_44870</name>
</gene>
<dbReference type="Proteomes" id="UP000289856">
    <property type="component" value="Chromosome"/>
</dbReference>
<evidence type="ECO:0000313" key="4">
    <source>
        <dbReference type="Proteomes" id="UP000289856"/>
    </source>
</evidence>
<dbReference type="PANTHER" id="PTHR43308:SF5">
    <property type="entry name" value="S-LAYER PROTEIN _ PEPTIDOGLYCAN ENDO-BETA-N-ACETYLGLUCOSAMINIDASE"/>
    <property type="match status" value="1"/>
</dbReference>
<feature type="domain" description="SLH" evidence="2">
    <location>
        <begin position="502"/>
        <end position="562"/>
    </location>
</feature>
<organism evidence="3 4">
    <name type="scientific">Cohnella abietis</name>
    <dbReference type="NCBI Taxonomy" id="2507935"/>
    <lineage>
        <taxon>Bacteria</taxon>
        <taxon>Bacillati</taxon>
        <taxon>Bacillota</taxon>
        <taxon>Bacilli</taxon>
        <taxon>Bacillales</taxon>
        <taxon>Paenibacillaceae</taxon>
        <taxon>Cohnella</taxon>
    </lineage>
</organism>
<dbReference type="Pfam" id="PF00395">
    <property type="entry name" value="SLH"/>
    <property type="match status" value="3"/>
</dbReference>
<keyword evidence="4" id="KW-1185">Reference proteome</keyword>
<feature type="signal peptide" evidence="1">
    <location>
        <begin position="1"/>
        <end position="25"/>
    </location>
</feature>
<dbReference type="InterPro" id="IPR051465">
    <property type="entry name" value="Cell_Envelope_Struct_Comp"/>
</dbReference>
<dbReference type="KEGG" id="cohn:KCTCHS21_44870"/>
<feature type="domain" description="SLH" evidence="2">
    <location>
        <begin position="432"/>
        <end position="495"/>
    </location>
</feature>
<dbReference type="PANTHER" id="PTHR43308">
    <property type="entry name" value="OUTER MEMBRANE PROTEIN ALPHA-RELATED"/>
    <property type="match status" value="1"/>
</dbReference>
<name>A0A3T1DAT6_9BACL</name>
<protein>
    <recommendedName>
        <fullName evidence="2">SLH domain-containing protein</fullName>
    </recommendedName>
</protein>
<proteinExistence type="predicted"/>
<dbReference type="InterPro" id="IPR001119">
    <property type="entry name" value="SLH_dom"/>
</dbReference>
<feature type="chain" id="PRO_5019019814" description="SLH domain-containing protein" evidence="1">
    <location>
        <begin position="26"/>
        <end position="562"/>
    </location>
</feature>